<dbReference type="InterPro" id="IPR001387">
    <property type="entry name" value="Cro/C1-type_HTH"/>
</dbReference>
<dbReference type="CDD" id="cd00093">
    <property type="entry name" value="HTH_XRE"/>
    <property type="match status" value="1"/>
</dbReference>
<evidence type="ECO:0000259" key="1">
    <source>
        <dbReference type="PROSITE" id="PS50943"/>
    </source>
</evidence>
<organism evidence="2 3">
    <name type="scientific">Lactococcus lactis subsp. lactis A12</name>
    <dbReference type="NCBI Taxonomy" id="1137134"/>
    <lineage>
        <taxon>Bacteria</taxon>
        <taxon>Bacillati</taxon>
        <taxon>Bacillota</taxon>
        <taxon>Bacilli</taxon>
        <taxon>Lactobacillales</taxon>
        <taxon>Streptococcaceae</taxon>
        <taxon>Lactococcus</taxon>
    </lineage>
</organism>
<evidence type="ECO:0000313" key="3">
    <source>
        <dbReference type="Proteomes" id="UP000015361"/>
    </source>
</evidence>
<name>S6FLL5_LACLL</name>
<dbReference type="AlphaFoldDB" id="S6FLL5"/>
<dbReference type="SUPFAM" id="SSF47413">
    <property type="entry name" value="lambda repressor-like DNA-binding domains"/>
    <property type="match status" value="1"/>
</dbReference>
<dbReference type="InterPro" id="IPR010057">
    <property type="entry name" value="Transcription_activator_Rgg_C"/>
</dbReference>
<proteinExistence type="predicted"/>
<evidence type="ECO:0000313" key="2">
    <source>
        <dbReference type="EMBL" id="CDG06126.1"/>
    </source>
</evidence>
<dbReference type="SMART" id="SM00530">
    <property type="entry name" value="HTH_XRE"/>
    <property type="match status" value="1"/>
</dbReference>
<reference evidence="2 3" key="1">
    <citation type="journal article" date="2013" name="Appl. Environ. Microbiol.">
        <title>The Carbohydrate Metabolism Signature of Lactococcus lactis Strain A12 Reveals Its Sourdough Ecosystem Origin.</title>
        <authorList>
            <person name="Passerini D."/>
            <person name="Coddeville M."/>
            <person name="Le Bourgeois P."/>
            <person name="Loubiere P."/>
            <person name="Ritzenthaler P."/>
            <person name="Fontagne-Faucher C."/>
            <person name="Daveran-Mingot M.L."/>
            <person name="Cocaign-Bousquet M."/>
        </authorList>
    </citation>
    <scope>NUCLEOTIDE SEQUENCE [LARGE SCALE GENOMIC DNA]</scope>
    <source>
        <strain evidence="2 3">A12</strain>
    </source>
</reference>
<dbReference type="Gene3D" id="1.10.260.40">
    <property type="entry name" value="lambda repressor-like DNA-binding domains"/>
    <property type="match status" value="1"/>
</dbReference>
<dbReference type="EMBL" id="CBLU010000038">
    <property type="protein sequence ID" value="CDG06126.1"/>
    <property type="molecule type" value="Genomic_DNA"/>
</dbReference>
<dbReference type="InterPro" id="IPR010982">
    <property type="entry name" value="Lambda_DNA-bd_dom_sf"/>
</dbReference>
<dbReference type="GO" id="GO:0003677">
    <property type="term" value="F:DNA binding"/>
    <property type="evidence" value="ECO:0007669"/>
    <property type="project" value="InterPro"/>
</dbReference>
<protein>
    <recommendedName>
        <fullName evidence="1">HTH cro/C1-type domain-containing protein</fullName>
    </recommendedName>
</protein>
<gene>
    <name evidence="2" type="primary">yueB</name>
    <name evidence="2" type="ORF">O9U_14435</name>
</gene>
<dbReference type="Proteomes" id="UP000015361">
    <property type="component" value="Unassembled WGS sequence"/>
</dbReference>
<accession>S6FLL5</accession>
<dbReference type="Pfam" id="PF01381">
    <property type="entry name" value="HTH_3"/>
    <property type="match status" value="1"/>
</dbReference>
<sequence length="354" mass="41758">MKQKSQNYGSCFKELRQLAAFKYKDLEAIMSKTGIVKFENGTSNISFEKLAKLLKFMGYTLSDFMYLSGESRVDEVYGEKFHIIRYQQGYRDDFFIPVGVNPVRLKLFESGKILLPYDLIDAMLGLMHIPEQDFSYIINGSKDDYFVHYINWLDRIQLREEFAKAEMIQNEAHKYANNQEIKVKILEENFETLNYNNEWLELHSQERLTRQYTDYRVLELTAKACHQILNDEEVTEIGDFLFGIELWLEYSLGILALNAWQLPYSLVYAIISDINLHEKEYKGKLIYRRRIVQTAGRCAMTLISRGETQKASALLSMVHHYAEALDIHVQGLYRFAWAYLDYRNRKNRRSKRNA</sequence>
<feature type="domain" description="HTH cro/C1-type" evidence="1">
    <location>
        <begin position="30"/>
        <end position="64"/>
    </location>
</feature>
<dbReference type="Pfam" id="PF21259">
    <property type="entry name" value="Rgg_C"/>
    <property type="match status" value="1"/>
</dbReference>
<dbReference type="PROSITE" id="PS50943">
    <property type="entry name" value="HTH_CROC1"/>
    <property type="match status" value="1"/>
</dbReference>
<comment type="caution">
    <text evidence="2">The sequence shown here is derived from an EMBL/GenBank/DDBJ whole genome shotgun (WGS) entry which is preliminary data.</text>
</comment>
<dbReference type="NCBIfam" id="TIGR01716">
    <property type="entry name" value="RGG_Cterm"/>
    <property type="match status" value="1"/>
</dbReference>